<evidence type="ECO:0000256" key="6">
    <source>
        <dbReference type="ARBA" id="ARBA00023136"/>
    </source>
</evidence>
<feature type="transmembrane region" description="Helical" evidence="8">
    <location>
        <begin position="295"/>
        <end position="314"/>
    </location>
</feature>
<feature type="transmembrane region" description="Helical" evidence="8">
    <location>
        <begin position="105"/>
        <end position="132"/>
    </location>
</feature>
<sequence length="384" mass="44084">MSLAEDLLRQCQKNLTTEGYQDSINEINYSRKVDNFLLSATPTIAIISLFCAISISMLTMMAVTKKRLSKRHYGLILNNYCCDILTSIIIIGVGTFSNFTRTTFAIYAMAFFIITFSITHASLYNIIHCFLVKDIQQRSLTFRRSCSPAKISMLTFLQWGISLIYSLAFIPLMIMFYSKETLFRLCSFNSCQLPLLYISIVIMIIFIISIILIYTYTFFSIRNAVKNEESRNETPLSKGLLFKFLAHGGRVVLYILTTMLILSGAIVILITHINIHDLSKNLADCPVYEFLKEGNTLHTVCGGIVLVWLVKMIFDPVILLAIDYQDLLPWLNNSGQIQRLRAESIYSLAQAQEFFTHNSFNELSRKLLRKLTRAWPFVEQKYFL</sequence>
<name>A0A0N5B1Y7_STREA</name>
<dbReference type="PANTHER" id="PTHR37441:SF7">
    <property type="entry name" value="G-PROTEIN COUPLED RECEPTORS FAMILY 1 PROFILE DOMAIN-CONTAINING PROTEIN"/>
    <property type="match status" value="1"/>
</dbReference>
<reference evidence="10" key="1">
    <citation type="submission" date="2017-02" db="UniProtKB">
        <authorList>
            <consortium name="WormBaseParasite"/>
        </authorList>
    </citation>
    <scope>IDENTIFICATION</scope>
</reference>
<organism evidence="9 10">
    <name type="scientific">Strongyloides papillosus</name>
    <name type="common">Intestinal threadworm</name>
    <dbReference type="NCBI Taxonomy" id="174720"/>
    <lineage>
        <taxon>Eukaryota</taxon>
        <taxon>Metazoa</taxon>
        <taxon>Ecdysozoa</taxon>
        <taxon>Nematoda</taxon>
        <taxon>Chromadorea</taxon>
        <taxon>Rhabditida</taxon>
        <taxon>Tylenchina</taxon>
        <taxon>Panagrolaimomorpha</taxon>
        <taxon>Strongyloidoidea</taxon>
        <taxon>Strongyloididae</taxon>
        <taxon>Strongyloides</taxon>
    </lineage>
</organism>
<dbReference type="PANTHER" id="PTHR37441">
    <property type="entry name" value="PROTEIN CBG16518"/>
    <property type="match status" value="1"/>
</dbReference>
<dbReference type="GO" id="GO:0005886">
    <property type="term" value="C:plasma membrane"/>
    <property type="evidence" value="ECO:0007669"/>
    <property type="project" value="UniProtKB-SubCell"/>
</dbReference>
<keyword evidence="7" id="KW-0807">Transducer</keyword>
<keyword evidence="3 8" id="KW-0812">Transmembrane</keyword>
<keyword evidence="5" id="KW-0675">Receptor</keyword>
<evidence type="ECO:0000256" key="7">
    <source>
        <dbReference type="ARBA" id="ARBA00023224"/>
    </source>
</evidence>
<dbReference type="AlphaFoldDB" id="A0A0N5B1Y7"/>
<proteinExistence type="predicted"/>
<evidence type="ECO:0000256" key="5">
    <source>
        <dbReference type="ARBA" id="ARBA00023040"/>
    </source>
</evidence>
<keyword evidence="4 8" id="KW-1133">Transmembrane helix</keyword>
<feature type="transmembrane region" description="Helical" evidence="8">
    <location>
        <begin position="251"/>
        <end position="275"/>
    </location>
</feature>
<dbReference type="InterPro" id="IPR040435">
    <property type="entry name" value="Put_GPCR_Chromadorea"/>
</dbReference>
<feature type="transmembrane region" description="Helical" evidence="8">
    <location>
        <begin position="44"/>
        <end position="63"/>
    </location>
</feature>
<evidence type="ECO:0000313" key="9">
    <source>
        <dbReference type="Proteomes" id="UP000046392"/>
    </source>
</evidence>
<protein>
    <submittedName>
        <fullName evidence="10">G_PROTEIN_RECEP_F1_2 domain-containing protein</fullName>
    </submittedName>
</protein>
<keyword evidence="2" id="KW-1003">Cell membrane</keyword>
<comment type="subcellular location">
    <subcellularLocation>
        <location evidence="1">Cell membrane</location>
        <topology evidence="1">Multi-pass membrane protein</topology>
    </subcellularLocation>
</comment>
<feature type="transmembrane region" description="Helical" evidence="8">
    <location>
        <begin position="196"/>
        <end position="219"/>
    </location>
</feature>
<evidence type="ECO:0000256" key="4">
    <source>
        <dbReference type="ARBA" id="ARBA00022989"/>
    </source>
</evidence>
<accession>A0A0N5B1Y7</accession>
<dbReference type="Gene3D" id="1.20.1070.10">
    <property type="entry name" value="Rhodopsin 7-helix transmembrane proteins"/>
    <property type="match status" value="1"/>
</dbReference>
<feature type="transmembrane region" description="Helical" evidence="8">
    <location>
        <begin position="153"/>
        <end position="176"/>
    </location>
</feature>
<evidence type="ECO:0000256" key="3">
    <source>
        <dbReference type="ARBA" id="ARBA00022692"/>
    </source>
</evidence>
<keyword evidence="5" id="KW-0297">G-protein coupled receptor</keyword>
<dbReference type="Proteomes" id="UP000046392">
    <property type="component" value="Unplaced"/>
</dbReference>
<evidence type="ECO:0000256" key="8">
    <source>
        <dbReference type="SAM" id="Phobius"/>
    </source>
</evidence>
<keyword evidence="6 8" id="KW-0472">Membrane</keyword>
<dbReference type="WBParaSite" id="SPAL_0000008900.1">
    <property type="protein sequence ID" value="SPAL_0000008900.1"/>
    <property type="gene ID" value="SPAL_0000008900"/>
</dbReference>
<evidence type="ECO:0000256" key="1">
    <source>
        <dbReference type="ARBA" id="ARBA00004651"/>
    </source>
</evidence>
<evidence type="ECO:0000256" key="2">
    <source>
        <dbReference type="ARBA" id="ARBA00022475"/>
    </source>
</evidence>
<evidence type="ECO:0000313" key="10">
    <source>
        <dbReference type="WBParaSite" id="SPAL_0000008900.1"/>
    </source>
</evidence>
<feature type="transmembrane region" description="Helical" evidence="8">
    <location>
        <begin position="75"/>
        <end position="99"/>
    </location>
</feature>
<dbReference type="GO" id="GO:0004930">
    <property type="term" value="F:G protein-coupled receptor activity"/>
    <property type="evidence" value="ECO:0007669"/>
    <property type="project" value="UniProtKB-KW"/>
</dbReference>
<keyword evidence="9" id="KW-1185">Reference proteome</keyword>